<dbReference type="Pfam" id="PF02518">
    <property type="entry name" value="HATPase_c"/>
    <property type="match status" value="1"/>
</dbReference>
<dbReference type="InterPro" id="IPR004358">
    <property type="entry name" value="Sig_transdc_His_kin-like_C"/>
</dbReference>
<dbReference type="Pfam" id="PF00989">
    <property type="entry name" value="PAS"/>
    <property type="match status" value="1"/>
</dbReference>
<dbReference type="InterPro" id="IPR035965">
    <property type="entry name" value="PAS-like_dom_sf"/>
</dbReference>
<dbReference type="InterPro" id="IPR036890">
    <property type="entry name" value="HATPase_C_sf"/>
</dbReference>
<dbReference type="PRINTS" id="PR00344">
    <property type="entry name" value="BCTRLSENSOR"/>
</dbReference>
<dbReference type="InterPro" id="IPR005467">
    <property type="entry name" value="His_kinase_dom"/>
</dbReference>
<evidence type="ECO:0000256" key="3">
    <source>
        <dbReference type="ARBA" id="ARBA00022553"/>
    </source>
</evidence>
<keyword evidence="7 13" id="KW-0067">ATP-binding</keyword>
<feature type="domain" description="Histidine kinase" evidence="10">
    <location>
        <begin position="319"/>
        <end position="525"/>
    </location>
</feature>
<dbReference type="SUPFAM" id="SSF55874">
    <property type="entry name" value="ATPase domain of HSP90 chaperone/DNA topoisomerase II/histidine kinase"/>
    <property type="match status" value="1"/>
</dbReference>
<protein>
    <recommendedName>
        <fullName evidence="2">histidine kinase</fullName>
        <ecNumber evidence="2">2.7.13.3</ecNumber>
    </recommendedName>
</protein>
<keyword evidence="9" id="KW-0812">Transmembrane</keyword>
<evidence type="ECO:0000256" key="5">
    <source>
        <dbReference type="ARBA" id="ARBA00022741"/>
    </source>
</evidence>
<dbReference type="PROSITE" id="PS50109">
    <property type="entry name" value="HIS_KIN"/>
    <property type="match status" value="1"/>
</dbReference>
<keyword evidence="8" id="KW-0902">Two-component regulatory system</keyword>
<dbReference type="InterPro" id="IPR003661">
    <property type="entry name" value="HisK_dim/P_dom"/>
</dbReference>
<evidence type="ECO:0000313" key="14">
    <source>
        <dbReference type="Proteomes" id="UP001312865"/>
    </source>
</evidence>
<dbReference type="NCBIfam" id="TIGR00229">
    <property type="entry name" value="sensory_box"/>
    <property type="match status" value="1"/>
</dbReference>
<dbReference type="SUPFAM" id="SSF47384">
    <property type="entry name" value="Homodimeric domain of signal transducing histidine kinase"/>
    <property type="match status" value="1"/>
</dbReference>
<dbReference type="Gene3D" id="3.30.565.10">
    <property type="entry name" value="Histidine kinase-like ATPase, C-terminal domain"/>
    <property type="match status" value="1"/>
</dbReference>
<evidence type="ECO:0000256" key="8">
    <source>
        <dbReference type="ARBA" id="ARBA00023012"/>
    </source>
</evidence>
<dbReference type="PROSITE" id="PS50113">
    <property type="entry name" value="PAC"/>
    <property type="match status" value="1"/>
</dbReference>
<keyword evidence="6" id="KW-0418">Kinase</keyword>
<keyword evidence="14" id="KW-1185">Reference proteome</keyword>
<feature type="domain" description="PAC" evidence="12">
    <location>
        <begin position="254"/>
        <end position="306"/>
    </location>
</feature>
<evidence type="ECO:0000256" key="4">
    <source>
        <dbReference type="ARBA" id="ARBA00022679"/>
    </source>
</evidence>
<dbReference type="SMART" id="SM00086">
    <property type="entry name" value="PAC"/>
    <property type="match status" value="1"/>
</dbReference>
<keyword evidence="4" id="KW-0808">Transferase</keyword>
<evidence type="ECO:0000259" key="12">
    <source>
        <dbReference type="PROSITE" id="PS50113"/>
    </source>
</evidence>
<feature type="transmembrane region" description="Helical" evidence="9">
    <location>
        <begin position="140"/>
        <end position="160"/>
    </location>
</feature>
<reference evidence="13 14" key="1">
    <citation type="journal article" date="2018" name="J. Microbiol.">
        <title>Bacillus spongiae sp. nov., isolated from sponge of Jeju Island.</title>
        <authorList>
            <person name="Lee G.E."/>
            <person name="Im W.T."/>
            <person name="Park J.S."/>
        </authorList>
    </citation>
    <scope>NUCLEOTIDE SEQUENCE [LARGE SCALE GENOMIC DNA]</scope>
    <source>
        <strain evidence="13 14">135PIL107-10</strain>
    </source>
</reference>
<evidence type="ECO:0000259" key="10">
    <source>
        <dbReference type="PROSITE" id="PS50109"/>
    </source>
</evidence>
<dbReference type="GO" id="GO:0005524">
    <property type="term" value="F:ATP binding"/>
    <property type="evidence" value="ECO:0007669"/>
    <property type="project" value="UniProtKB-KW"/>
</dbReference>
<dbReference type="PANTHER" id="PTHR43065:SF10">
    <property type="entry name" value="PEROXIDE STRESS-ACTIVATED HISTIDINE KINASE MAK3"/>
    <property type="match status" value="1"/>
</dbReference>
<dbReference type="CDD" id="cd00082">
    <property type="entry name" value="HisKA"/>
    <property type="match status" value="1"/>
</dbReference>
<dbReference type="EMBL" id="JBBAXC010000002">
    <property type="protein sequence ID" value="MEI5905898.1"/>
    <property type="molecule type" value="Genomic_DNA"/>
</dbReference>
<keyword evidence="9" id="KW-1133">Transmembrane helix</keyword>
<proteinExistence type="predicted"/>
<dbReference type="SMART" id="SM00387">
    <property type="entry name" value="HATPase_c"/>
    <property type="match status" value="1"/>
</dbReference>
<dbReference type="Gene3D" id="3.30.450.20">
    <property type="entry name" value="PAS domain"/>
    <property type="match status" value="1"/>
</dbReference>
<dbReference type="InterPro" id="IPR000700">
    <property type="entry name" value="PAS-assoc_C"/>
</dbReference>
<evidence type="ECO:0000256" key="7">
    <source>
        <dbReference type="ARBA" id="ARBA00022840"/>
    </source>
</evidence>
<dbReference type="PANTHER" id="PTHR43065">
    <property type="entry name" value="SENSOR HISTIDINE KINASE"/>
    <property type="match status" value="1"/>
</dbReference>
<dbReference type="SMART" id="SM00388">
    <property type="entry name" value="HisKA"/>
    <property type="match status" value="1"/>
</dbReference>
<keyword evidence="5" id="KW-0547">Nucleotide-binding</keyword>
<feature type="transmembrane region" description="Helical" evidence="9">
    <location>
        <begin position="40"/>
        <end position="58"/>
    </location>
</feature>
<dbReference type="PROSITE" id="PS50112">
    <property type="entry name" value="PAS"/>
    <property type="match status" value="1"/>
</dbReference>
<dbReference type="InterPro" id="IPR036097">
    <property type="entry name" value="HisK_dim/P_sf"/>
</dbReference>
<comment type="catalytic activity">
    <reaction evidence="1">
        <text>ATP + protein L-histidine = ADP + protein N-phospho-L-histidine.</text>
        <dbReference type="EC" id="2.7.13.3"/>
    </reaction>
</comment>
<dbReference type="InterPro" id="IPR003594">
    <property type="entry name" value="HATPase_dom"/>
</dbReference>
<feature type="transmembrane region" description="Helical" evidence="9">
    <location>
        <begin position="65"/>
        <end position="84"/>
    </location>
</feature>
<dbReference type="InterPro" id="IPR000014">
    <property type="entry name" value="PAS"/>
</dbReference>
<dbReference type="RefSeq" id="WP_336585318.1">
    <property type="nucleotide sequence ID" value="NZ_JBBAXC010000002.1"/>
</dbReference>
<evidence type="ECO:0000256" key="6">
    <source>
        <dbReference type="ARBA" id="ARBA00022777"/>
    </source>
</evidence>
<evidence type="ECO:0000256" key="2">
    <source>
        <dbReference type="ARBA" id="ARBA00012438"/>
    </source>
</evidence>
<dbReference type="CDD" id="cd00075">
    <property type="entry name" value="HATPase"/>
    <property type="match status" value="1"/>
</dbReference>
<feature type="transmembrane region" description="Helical" evidence="9">
    <location>
        <begin position="15"/>
        <end position="34"/>
    </location>
</feature>
<dbReference type="Pfam" id="PF00512">
    <property type="entry name" value="HisKA"/>
    <property type="match status" value="1"/>
</dbReference>
<dbReference type="Gene3D" id="1.10.287.130">
    <property type="match status" value="1"/>
</dbReference>
<dbReference type="InterPro" id="IPR001610">
    <property type="entry name" value="PAC"/>
</dbReference>
<evidence type="ECO:0000256" key="9">
    <source>
        <dbReference type="SAM" id="Phobius"/>
    </source>
</evidence>
<feature type="transmembrane region" description="Helical" evidence="9">
    <location>
        <begin position="90"/>
        <end position="119"/>
    </location>
</feature>
<dbReference type="CDD" id="cd00130">
    <property type="entry name" value="PAS"/>
    <property type="match status" value="1"/>
</dbReference>
<dbReference type="SUPFAM" id="SSF55785">
    <property type="entry name" value="PYP-like sensor domain (PAS domain)"/>
    <property type="match status" value="1"/>
</dbReference>
<comment type="caution">
    <text evidence="13">The sequence shown here is derived from an EMBL/GenBank/DDBJ whole genome shotgun (WGS) entry which is preliminary data.</text>
</comment>
<keyword evidence="3" id="KW-0597">Phosphoprotein</keyword>
<evidence type="ECO:0000259" key="11">
    <source>
        <dbReference type="PROSITE" id="PS50112"/>
    </source>
</evidence>
<organism evidence="13 14">
    <name type="scientific">Bacillus spongiae</name>
    <dbReference type="NCBI Taxonomy" id="2683610"/>
    <lineage>
        <taxon>Bacteria</taxon>
        <taxon>Bacillati</taxon>
        <taxon>Bacillota</taxon>
        <taxon>Bacilli</taxon>
        <taxon>Bacillales</taxon>
        <taxon>Bacillaceae</taxon>
        <taxon>Bacillus</taxon>
    </lineage>
</organism>
<dbReference type="InterPro" id="IPR013767">
    <property type="entry name" value="PAS_fold"/>
</dbReference>
<keyword evidence="9" id="KW-0472">Membrane</keyword>
<name>A0ABU8H9E4_9BACI</name>
<evidence type="ECO:0000313" key="13">
    <source>
        <dbReference type="EMBL" id="MEI5905898.1"/>
    </source>
</evidence>
<accession>A0ABU8H9E4</accession>
<sequence length="527" mass="59872">MNQQIEQLVYERNKIIVGLYWVCFILHVPLAAIFAPLHLYSLLVTGTLIGIGLIGIHMQKYSTKLFLIGTPFFVLLYVFSINLINPNFNHLIFIPFGIVILSLFQSPVIVAITTIISVMMMGYFSLSSSSSIEHFEEGSLLSLLLFSLLLGTFFFFYTHYSRSLWKRKLEHEQFINNKLFSTQSYFNLVFQHAKDAVSVFDLEGKIVDVNPAFEEIYGWKKEECLGKQLKVVPERIRKEAAERTRRTLNGESIKSLETIDVKKDGTEFDVEITLSPIFNHEGEVIAMSAISRDISYKKKTEKMLLQSEKLSLAGQMAAGVAHEIRNPLTVISGFIQMIHNDPKSEYKMYTDVMLSELQRINLIISEFLVLSKPQADIQTVCLLDDLIHDITVLFQPELNLRNVSLTENWKEINISIFCERNQLKQLFINLFKNALEAMPEGGNLSVSINRLHPDRVQIEIADTGIGIPEHLLQTIDTPFYTTKEGGTGLGLMISKKIVQNHNGTIEFHSVEHEGTTVIITFPTATTK</sequence>
<dbReference type="SMART" id="SM00091">
    <property type="entry name" value="PAS"/>
    <property type="match status" value="1"/>
</dbReference>
<evidence type="ECO:0000256" key="1">
    <source>
        <dbReference type="ARBA" id="ARBA00000085"/>
    </source>
</evidence>
<dbReference type="Proteomes" id="UP001312865">
    <property type="component" value="Unassembled WGS sequence"/>
</dbReference>
<feature type="domain" description="PAS" evidence="11">
    <location>
        <begin position="182"/>
        <end position="251"/>
    </location>
</feature>
<gene>
    <name evidence="13" type="ORF">WAK64_02305</name>
</gene>
<dbReference type="EC" id="2.7.13.3" evidence="2"/>